<dbReference type="OMA" id="NTENIRC"/>
<feature type="domain" description="C2" evidence="9">
    <location>
        <begin position="390"/>
        <end position="512"/>
    </location>
</feature>
<protein>
    <submittedName>
        <fullName evidence="11 13">Perforin-1</fullName>
    </submittedName>
</protein>
<dbReference type="PANTHER" id="PTHR46096:SF8">
    <property type="entry name" value="PERFORIN-1"/>
    <property type="match status" value="1"/>
</dbReference>
<dbReference type="AGR" id="Xenbase:XB-GENE-29081535"/>
<dbReference type="Pfam" id="PF01823">
    <property type="entry name" value="MACPF"/>
    <property type="match status" value="1"/>
</dbReference>
<dbReference type="PROSITE" id="PS50004">
    <property type="entry name" value="C2"/>
    <property type="match status" value="1"/>
</dbReference>
<reference evidence="11" key="1">
    <citation type="journal article" date="2010" name="Science">
        <title>The genome of the Western clawed frog Xenopus tropicalis.</title>
        <authorList>
            <person name="Hellsten U."/>
            <person name="Harland R.M."/>
            <person name="Gilchrist M.J."/>
            <person name="Hendrix D."/>
            <person name="Jurka J."/>
            <person name="Kapitonov V."/>
            <person name="Ovcharenko I."/>
            <person name="Putnam N.H."/>
            <person name="Shu S."/>
            <person name="Taher L."/>
            <person name="Blitz I.L."/>
            <person name="Blumberg B."/>
            <person name="Dichmann D.S."/>
            <person name="Dubchak I."/>
            <person name="Amaya E."/>
            <person name="Detter J.C."/>
            <person name="Fletcher R."/>
            <person name="Gerhard D.S."/>
            <person name="Goodstein D."/>
            <person name="Graves T."/>
            <person name="Grigoriev I.V."/>
            <person name="Grimwood J."/>
            <person name="Kawashima T."/>
            <person name="Lindquist E."/>
            <person name="Lucas S.M."/>
            <person name="Mead P.E."/>
            <person name="Mitros T."/>
            <person name="Ogino H."/>
            <person name="Ohta Y."/>
            <person name="Poliakov A.V."/>
            <person name="Pollet N."/>
            <person name="Robert J."/>
            <person name="Salamov A."/>
            <person name="Sater A.K."/>
            <person name="Schmutz J."/>
            <person name="Terry A."/>
            <person name="Vize P.D."/>
            <person name="Warren W.C."/>
            <person name="Wells D."/>
            <person name="Wills A."/>
            <person name="Wilson R.K."/>
            <person name="Zimmerman L.B."/>
            <person name="Zorn A.M."/>
            <person name="Grainger R."/>
            <person name="Grammer T."/>
            <person name="Khokha M.K."/>
            <person name="Richardson P.M."/>
            <person name="Rokhsar D.S."/>
        </authorList>
    </citation>
    <scope>NUCLEOTIDE SEQUENCE [LARGE SCALE GENOMIC DNA]</scope>
    <source>
        <strain evidence="11">Nigerian</strain>
    </source>
</reference>
<feature type="signal peptide" evidence="8">
    <location>
        <begin position="1"/>
        <end position="18"/>
    </location>
</feature>
<evidence type="ECO:0000313" key="13">
    <source>
        <dbReference type="RefSeq" id="XP_012826229.2"/>
    </source>
</evidence>
<dbReference type="SMART" id="SM00457">
    <property type="entry name" value="MACPF"/>
    <property type="match status" value="1"/>
</dbReference>
<keyword evidence="8" id="KW-0732">Signal</keyword>
<dbReference type="InterPro" id="IPR020863">
    <property type="entry name" value="MACPF_CS"/>
</dbReference>
<evidence type="ECO:0000256" key="5">
    <source>
        <dbReference type="ARBA" id="ARBA00022852"/>
    </source>
</evidence>
<evidence type="ECO:0000256" key="7">
    <source>
        <dbReference type="ARBA" id="ARBA00023157"/>
    </source>
</evidence>
<dbReference type="GO" id="GO:0001913">
    <property type="term" value="P:T cell mediated cytotoxicity"/>
    <property type="evidence" value="ECO:0000318"/>
    <property type="project" value="GO_Central"/>
</dbReference>
<dbReference type="GO" id="GO:0022829">
    <property type="term" value="F:wide pore channel activity"/>
    <property type="evidence" value="ECO:0000318"/>
    <property type="project" value="GO_Central"/>
</dbReference>
<dbReference type="GO" id="GO:0005576">
    <property type="term" value="C:extracellular region"/>
    <property type="evidence" value="ECO:0007669"/>
    <property type="project" value="UniProtKB-SubCell"/>
</dbReference>
<reference evidence="11" key="2">
    <citation type="submission" date="2011-07" db="UniProtKB">
        <authorList>
            <consortium name="Ensembl"/>
        </authorList>
    </citation>
    <scope>IDENTIFICATION</scope>
</reference>
<keyword evidence="5" id="KW-0204">Cytolysis</keyword>
<feature type="chain" id="PRO_5044731502" evidence="8">
    <location>
        <begin position="19"/>
        <end position="535"/>
    </location>
</feature>
<keyword evidence="7" id="KW-1015">Disulfide bond</keyword>
<dbReference type="Proteomes" id="UP000008143">
    <property type="component" value="Chromosome 9"/>
</dbReference>
<dbReference type="RefSeq" id="XP_012826229.2">
    <property type="nucleotide sequence ID" value="XM_012970775.2"/>
</dbReference>
<dbReference type="GeneID" id="100493140"/>
<dbReference type="GO" id="GO:0031640">
    <property type="term" value="P:killing of cells of another organism"/>
    <property type="evidence" value="ECO:0007669"/>
    <property type="project" value="UniProtKB-KW"/>
</dbReference>
<dbReference type="Pfam" id="PF00168">
    <property type="entry name" value="C2"/>
    <property type="match status" value="1"/>
</dbReference>
<dbReference type="InterPro" id="IPR035892">
    <property type="entry name" value="C2_domain_sf"/>
</dbReference>
<dbReference type="InterPro" id="IPR000008">
    <property type="entry name" value="C2_dom"/>
</dbReference>
<dbReference type="PROSITE" id="PS00279">
    <property type="entry name" value="MACPF_1"/>
    <property type="match status" value="1"/>
</dbReference>
<gene>
    <name evidence="11 13 14" type="primary">LOC100493140</name>
</gene>
<keyword evidence="6" id="KW-0472">Membrane</keyword>
<dbReference type="HOGENOM" id="CLU_039516_2_0_1"/>
<comment type="subcellular location">
    <subcellularLocation>
        <location evidence="1">Membrane</location>
    </subcellularLocation>
    <subcellularLocation>
        <location evidence="2">Secreted</location>
    </subcellularLocation>
</comment>
<dbReference type="Gene3D" id="2.60.40.150">
    <property type="entry name" value="C2 domain"/>
    <property type="match status" value="1"/>
</dbReference>
<keyword evidence="4" id="KW-0964">Secreted</keyword>
<evidence type="ECO:0000256" key="4">
    <source>
        <dbReference type="ARBA" id="ARBA00022525"/>
    </source>
</evidence>
<dbReference type="eggNOG" id="ENOG502RQWS">
    <property type="taxonomic scope" value="Eukaryota"/>
</dbReference>
<dbReference type="PROSITE" id="PS51412">
    <property type="entry name" value="MACPF_2"/>
    <property type="match status" value="1"/>
</dbReference>
<evidence type="ECO:0000256" key="8">
    <source>
        <dbReference type="SAM" id="SignalP"/>
    </source>
</evidence>
<dbReference type="InterPro" id="IPR052784">
    <property type="entry name" value="Perforin-1_pore-forming"/>
</dbReference>
<evidence type="ECO:0000313" key="12">
    <source>
        <dbReference type="Proteomes" id="UP000008143"/>
    </source>
</evidence>
<dbReference type="GO" id="GO:0016020">
    <property type="term" value="C:membrane"/>
    <property type="evidence" value="ECO:0000318"/>
    <property type="project" value="GO_Central"/>
</dbReference>
<evidence type="ECO:0000313" key="11">
    <source>
        <dbReference type="Ensembl" id="ENSXETP00000033786"/>
    </source>
</evidence>
<dbReference type="GO" id="GO:0001771">
    <property type="term" value="P:immunological synapse formation"/>
    <property type="evidence" value="ECO:0000318"/>
    <property type="project" value="GO_Central"/>
</dbReference>
<evidence type="ECO:0000313" key="14">
    <source>
        <dbReference type="Xenbase" id="XB-GENE-29081535"/>
    </source>
</evidence>
<dbReference type="PaxDb" id="8364-ENSXETP00000019624"/>
<dbReference type="SUPFAM" id="SSF49562">
    <property type="entry name" value="C2 domain (Calcium/lipid-binding domain, CaLB)"/>
    <property type="match status" value="1"/>
</dbReference>
<dbReference type="STRING" id="8364.ENSXETP00000033786"/>
<dbReference type="AlphaFoldDB" id="F7CDE1"/>
<comment type="similarity">
    <text evidence="3">Belongs to the complement C6/C7/C8/C9 family.</text>
</comment>
<dbReference type="PANTHER" id="PTHR46096">
    <property type="entry name" value="PERFORIN-1"/>
    <property type="match status" value="1"/>
</dbReference>
<accession>F7CDE1</accession>
<keyword evidence="12" id="KW-1185">Reference proteome</keyword>
<proteinExistence type="inferred from homology"/>
<organism evidence="11">
    <name type="scientific">Xenopus tropicalis</name>
    <name type="common">Western clawed frog</name>
    <name type="synonym">Silurana tropicalis</name>
    <dbReference type="NCBI Taxonomy" id="8364"/>
    <lineage>
        <taxon>Eukaryota</taxon>
        <taxon>Metazoa</taxon>
        <taxon>Chordata</taxon>
        <taxon>Craniata</taxon>
        <taxon>Vertebrata</taxon>
        <taxon>Euteleostomi</taxon>
        <taxon>Amphibia</taxon>
        <taxon>Batrachia</taxon>
        <taxon>Anura</taxon>
        <taxon>Pipoidea</taxon>
        <taxon>Pipidae</taxon>
        <taxon>Xenopodinae</taxon>
        <taxon>Xenopus</taxon>
        <taxon>Silurana</taxon>
    </lineage>
</organism>
<evidence type="ECO:0000256" key="1">
    <source>
        <dbReference type="ARBA" id="ARBA00004370"/>
    </source>
</evidence>
<dbReference type="InterPro" id="IPR020864">
    <property type="entry name" value="MACPF"/>
</dbReference>
<dbReference type="KEGG" id="xtr:100493140"/>
<evidence type="ECO:0000256" key="3">
    <source>
        <dbReference type="ARBA" id="ARBA00009214"/>
    </source>
</evidence>
<feature type="domain" description="MACPF" evidence="10">
    <location>
        <begin position="29"/>
        <end position="371"/>
    </location>
</feature>
<dbReference type="GO" id="GO:0051607">
    <property type="term" value="P:defense response to virus"/>
    <property type="evidence" value="ECO:0000318"/>
    <property type="project" value="GO_Central"/>
</dbReference>
<evidence type="ECO:0000259" key="10">
    <source>
        <dbReference type="PROSITE" id="PS51412"/>
    </source>
</evidence>
<evidence type="ECO:0000256" key="2">
    <source>
        <dbReference type="ARBA" id="ARBA00004613"/>
    </source>
</evidence>
<evidence type="ECO:0000259" key="9">
    <source>
        <dbReference type="PROSITE" id="PS50004"/>
    </source>
</evidence>
<dbReference type="GeneTree" id="ENSGT00530000063725"/>
<dbReference type="OrthoDB" id="1366754at2759"/>
<name>F7CDE1_XENTR</name>
<reference evidence="13" key="3">
    <citation type="submission" date="2025-04" db="UniProtKB">
        <authorList>
            <consortium name="RefSeq"/>
        </authorList>
    </citation>
    <scope>IDENTIFICATION</scope>
    <source>
        <strain evidence="13">Nigerian</strain>
        <tissue evidence="13">Liver and blood</tissue>
    </source>
</reference>
<dbReference type="Xenbase" id="XB-GENE-29081535">
    <property type="gene designation" value="LOC100493140"/>
</dbReference>
<evidence type="ECO:0000256" key="6">
    <source>
        <dbReference type="ARBA" id="ARBA00023136"/>
    </source>
</evidence>
<sequence length="535" mass="60606">MVLHLVVIMVLLVSPIMPLYHNSVCKEGSKMECDDAPLVPGHTLLAGGIDIVTMKHMEAFLLDMTEYMKNSRCTLCKDPQHNAKWWKLPRALEGWKYHGPCKTEIESKTLRSTVSMAKEAASIVQNKWDMMNLTSATTQGSLLLAGSHSKITEFALEKCHFDKYTFIQHQLECELYSFQLSKDYEVSHHFMEALEQLPGDYNANTKVSYFNLISTYGTHFISKATIGGRAQEIAAVRTCEVALSGMTMEQTKGCLDEEVATAVHNMGSPSLGSKECADLAVKYNFIRNFHQAFSERIWQVTGGNSTFNLLDINAGANQDAATRWINSTERFPDLLRYSLIPIDALLDSESPEKYNLKMAIRDYIKEKSMNLRCPCPEKAHLDQTETCTCSCPPSQYTNSDCCPTVKGLATLKVKINYALYLTGDLLAADGYVKFFFDILEKKSRTLWNTQNPMWNEWLDFGTVVLSPEKKYRLEVWDEDFISRDDLIFDCEGSLTAGNTENIRCSFGRMVTYFSLYVTCGPYLHGQFCEKHYRAA</sequence>
<dbReference type="Ensembl" id="ENSXETT00000033786">
    <property type="protein sequence ID" value="ENSXETP00000033786"/>
    <property type="gene ID" value="ENSXETG00000026274"/>
</dbReference>